<sequence length="782" mass="91496">MEQNLDEPVPRMGPIRLRQMNLPECYKKIKLSKFKFSAPFNVTVEPIQIDSDSDEEKEKIASDLNLPAETKKEIPDKLKEPKIMTQTQATQIRKRHIFDDIKNNNSKTPTPNVKPRASTSNNTTNIEPKIFSTVTSKKYLQSLLSPKEKEILKKINKLNSNCQIILLKLYSEKCDWHNVYQFCKRNNIKEDKNTVDKFQHLHHQCFIDIRNINMNDMDTYDFLQKLNQKKLKEIIKENKVIKCKKYSNQGMIDSIVFSCTNQRTLTGHSYKDTIMKKIKKKIGFDIQLLPSVYEAIKNIYILETLFNNKIQNVKDYINIITTNITLPKVPLEDYPIFASRDNFLTYTKAKTMQKEFENILNTNLIRPQKISAIKDLGEEIYNELITIDFQDAHPNAPYMNIFTDQFTYIDLLTKCYEKIYTTHVLEGKKWLEYLIDHFPNSKKFGHWNYQLIWLYMRHLEEIDLKSATRLLVQVFSSHSDKLSESDKHNLTYLSLILKSNKTLQINEIFFERISEMAPDPINVSAFLQEEFSSETNVTRKMNKETGFTHLEQVALNHYSKAAYSEGRNCQIIISTLFVAYFWDILYSPSKNPTGVFISELQSAPLDLHDQYFYGNRKLEIDKRLKDIQEKWSSKEFIEFGVANFENNCLYKSCFQLLLPYAGLAVDIPDVDVFRELAEIIGGRVLGQIFQRLVQDLSDSITNMPSLLVWNPMDKSWKFIEVKNARAKTPVEKLLWLRYLQSIGAGVEIFNIRNPSKRNDTTVPKFEESSASEEEEEYEEEEN</sequence>
<dbReference type="OrthoDB" id="76364at2759"/>
<feature type="region of interest" description="Disordered" evidence="6">
    <location>
        <begin position="101"/>
        <end position="125"/>
    </location>
</feature>
<keyword evidence="2 5" id="KW-0479">Metal-binding</keyword>
<comment type="catalytic activity">
    <reaction evidence="5">
        <text>Hydrolytically removes 5'-nucleotides successively from the 3'-hydroxy termini of 3'-hydroxy-terminated oligonucleotides.</text>
        <dbReference type="EC" id="3.1.4.1"/>
    </reaction>
</comment>
<evidence type="ECO:0000256" key="5">
    <source>
        <dbReference type="RuleBase" id="RU365033"/>
    </source>
</evidence>
<dbReference type="GO" id="GO:0070336">
    <property type="term" value="F:flap-structured DNA binding"/>
    <property type="evidence" value="ECO:0007669"/>
    <property type="project" value="TreeGrafter"/>
</dbReference>
<keyword evidence="5" id="KW-0227">DNA damage</keyword>
<evidence type="ECO:0000256" key="4">
    <source>
        <dbReference type="ARBA" id="ARBA00022842"/>
    </source>
</evidence>
<accession>A0A9N9QEL7</accession>
<feature type="domain" description="VRR-NUC" evidence="7">
    <location>
        <begin position="662"/>
        <end position="749"/>
    </location>
</feature>
<evidence type="ECO:0000256" key="3">
    <source>
        <dbReference type="ARBA" id="ARBA00022801"/>
    </source>
</evidence>
<feature type="compositionally biased region" description="Polar residues" evidence="6">
    <location>
        <begin position="103"/>
        <end position="125"/>
    </location>
</feature>
<evidence type="ECO:0000256" key="6">
    <source>
        <dbReference type="SAM" id="MobiDB-lite"/>
    </source>
</evidence>
<dbReference type="EMBL" id="OU892280">
    <property type="protein sequence ID" value="CAG9767170.1"/>
    <property type="molecule type" value="Genomic_DNA"/>
</dbReference>
<feature type="compositionally biased region" description="Basic and acidic residues" evidence="6">
    <location>
        <begin position="756"/>
        <end position="767"/>
    </location>
</feature>
<evidence type="ECO:0000256" key="1">
    <source>
        <dbReference type="ARBA" id="ARBA00022722"/>
    </source>
</evidence>
<comment type="similarity">
    <text evidence="5">Belongs to the FAN1 family.</text>
</comment>
<keyword evidence="3 5" id="KW-0378">Hydrolase</keyword>
<keyword evidence="5" id="KW-0234">DNA repair</keyword>
<keyword evidence="4 5" id="KW-0460">Magnesium</keyword>
<evidence type="ECO:0000313" key="9">
    <source>
        <dbReference type="Proteomes" id="UP001152799"/>
    </source>
</evidence>
<dbReference type="GO" id="GO:0046872">
    <property type="term" value="F:metal ion binding"/>
    <property type="evidence" value="ECO:0007669"/>
    <property type="project" value="UniProtKB-KW"/>
</dbReference>
<dbReference type="GO" id="GO:0036297">
    <property type="term" value="P:interstrand cross-link repair"/>
    <property type="evidence" value="ECO:0007669"/>
    <property type="project" value="InterPro"/>
</dbReference>
<evidence type="ECO:0000259" key="7">
    <source>
        <dbReference type="Pfam" id="PF08774"/>
    </source>
</evidence>
<feature type="compositionally biased region" description="Acidic residues" evidence="6">
    <location>
        <begin position="769"/>
        <end position="782"/>
    </location>
</feature>
<dbReference type="GO" id="GO:0005634">
    <property type="term" value="C:nucleus"/>
    <property type="evidence" value="ECO:0007669"/>
    <property type="project" value="UniProtKB-SubCell"/>
</dbReference>
<dbReference type="AlphaFoldDB" id="A0A9N9QEL7"/>
<dbReference type="GO" id="GO:0017108">
    <property type="term" value="F:5'-flap endonuclease activity"/>
    <property type="evidence" value="ECO:0007669"/>
    <property type="project" value="TreeGrafter"/>
</dbReference>
<dbReference type="InterPro" id="IPR014883">
    <property type="entry name" value="VRR_NUC"/>
</dbReference>
<dbReference type="PANTHER" id="PTHR15749">
    <property type="entry name" value="FANCONI-ASSOCIATED NUCLEASE 1"/>
    <property type="match status" value="1"/>
</dbReference>
<proteinExistence type="inferred from homology"/>
<keyword evidence="1 5" id="KW-0540">Nuclease</keyword>
<keyword evidence="5" id="KW-0539">Nucleus</keyword>
<dbReference type="InterPro" id="IPR033315">
    <property type="entry name" value="Fan1-like"/>
</dbReference>
<keyword evidence="9" id="KW-1185">Reference proteome</keyword>
<keyword evidence="5" id="KW-0464">Manganese</keyword>
<evidence type="ECO:0000313" key="8">
    <source>
        <dbReference type="EMBL" id="CAG9767170.1"/>
    </source>
</evidence>
<dbReference type="EC" id="3.1.4.1" evidence="5"/>
<gene>
    <name evidence="8" type="ORF">CEUTPL_LOCUS7738</name>
</gene>
<feature type="region of interest" description="Disordered" evidence="6">
    <location>
        <begin position="755"/>
        <end position="782"/>
    </location>
</feature>
<evidence type="ECO:0000256" key="2">
    <source>
        <dbReference type="ARBA" id="ARBA00022723"/>
    </source>
</evidence>
<dbReference type="Pfam" id="PF08774">
    <property type="entry name" value="VRR_NUC"/>
    <property type="match status" value="1"/>
</dbReference>
<comment type="subcellular location">
    <subcellularLocation>
        <location evidence="5">Nucleus</location>
    </subcellularLocation>
</comment>
<comment type="cofactor">
    <cofactor evidence="5">
        <name>Mg(2+)</name>
        <dbReference type="ChEBI" id="CHEBI:18420"/>
    </cofactor>
    <cofactor evidence="5">
        <name>Mn(2+)</name>
        <dbReference type="ChEBI" id="CHEBI:29035"/>
    </cofactor>
</comment>
<comment type="function">
    <text evidence="5">Nuclease required for the repair of DNA interstrand cross-links (ICL). Acts as a 5'-3' exonuclease that anchors at a cut end of DNA and cleaves DNA successively at every third nucleotide, allowing to excise an ICL from one strand through flanking incisions.</text>
</comment>
<name>A0A9N9QEL7_9CUCU</name>
<dbReference type="GO" id="GO:0008409">
    <property type="term" value="F:5'-3' exonuclease activity"/>
    <property type="evidence" value="ECO:0007669"/>
    <property type="project" value="TreeGrafter"/>
</dbReference>
<dbReference type="Proteomes" id="UP001152799">
    <property type="component" value="Chromosome 4"/>
</dbReference>
<dbReference type="GO" id="GO:0004528">
    <property type="term" value="F:phosphodiesterase I activity"/>
    <property type="evidence" value="ECO:0007669"/>
    <property type="project" value="UniProtKB-EC"/>
</dbReference>
<reference evidence="8" key="1">
    <citation type="submission" date="2022-01" db="EMBL/GenBank/DDBJ databases">
        <authorList>
            <person name="King R."/>
        </authorList>
    </citation>
    <scope>NUCLEOTIDE SEQUENCE</scope>
</reference>
<protein>
    <recommendedName>
        <fullName evidence="5">Fanconi-associated nuclease</fullName>
        <ecNumber evidence="5">3.1.4.1</ecNumber>
    </recommendedName>
</protein>
<organism evidence="8 9">
    <name type="scientific">Ceutorhynchus assimilis</name>
    <name type="common">cabbage seed weevil</name>
    <dbReference type="NCBI Taxonomy" id="467358"/>
    <lineage>
        <taxon>Eukaryota</taxon>
        <taxon>Metazoa</taxon>
        <taxon>Ecdysozoa</taxon>
        <taxon>Arthropoda</taxon>
        <taxon>Hexapoda</taxon>
        <taxon>Insecta</taxon>
        <taxon>Pterygota</taxon>
        <taxon>Neoptera</taxon>
        <taxon>Endopterygota</taxon>
        <taxon>Coleoptera</taxon>
        <taxon>Polyphaga</taxon>
        <taxon>Cucujiformia</taxon>
        <taxon>Curculionidae</taxon>
        <taxon>Ceutorhynchinae</taxon>
        <taxon>Ceutorhynchus</taxon>
    </lineage>
</organism>
<dbReference type="PANTHER" id="PTHR15749:SF4">
    <property type="entry name" value="FANCONI-ASSOCIATED NUCLEASE 1"/>
    <property type="match status" value="1"/>
</dbReference>